<dbReference type="InterPro" id="IPR003660">
    <property type="entry name" value="HAMP_dom"/>
</dbReference>
<dbReference type="SMART" id="SM00283">
    <property type="entry name" value="MA"/>
    <property type="match status" value="1"/>
</dbReference>
<protein>
    <submittedName>
        <fullName evidence="8">Methyl-accepting chemotaxis protein</fullName>
    </submittedName>
</protein>
<name>A0ABV7WV63_9GAMM</name>
<keyword evidence="2 4" id="KW-0807">Transducer</keyword>
<evidence type="ECO:0000256" key="4">
    <source>
        <dbReference type="PROSITE-ProRule" id="PRU00284"/>
    </source>
</evidence>
<keyword evidence="5" id="KW-0812">Transmembrane</keyword>
<evidence type="ECO:0000256" key="3">
    <source>
        <dbReference type="ARBA" id="ARBA00029447"/>
    </source>
</evidence>
<evidence type="ECO:0000313" key="9">
    <source>
        <dbReference type="Proteomes" id="UP001595710"/>
    </source>
</evidence>
<dbReference type="SUPFAM" id="SSF58104">
    <property type="entry name" value="Methyl-accepting chemotaxis protein (MCP) signaling domain"/>
    <property type="match status" value="1"/>
</dbReference>
<evidence type="ECO:0000313" key="8">
    <source>
        <dbReference type="EMBL" id="MFC3702219.1"/>
    </source>
</evidence>
<evidence type="ECO:0000259" key="6">
    <source>
        <dbReference type="PROSITE" id="PS50111"/>
    </source>
</evidence>
<dbReference type="InterPro" id="IPR004089">
    <property type="entry name" value="MCPsignal_dom"/>
</dbReference>
<accession>A0ABV7WV63</accession>
<evidence type="ECO:0000256" key="1">
    <source>
        <dbReference type="ARBA" id="ARBA00004370"/>
    </source>
</evidence>
<dbReference type="PROSITE" id="PS50885">
    <property type="entry name" value="HAMP"/>
    <property type="match status" value="1"/>
</dbReference>
<dbReference type="CDD" id="cd06225">
    <property type="entry name" value="HAMP"/>
    <property type="match status" value="1"/>
</dbReference>
<comment type="similarity">
    <text evidence="3">Belongs to the methyl-accepting chemotaxis (MCP) protein family.</text>
</comment>
<dbReference type="EMBL" id="JBHRYN010000012">
    <property type="protein sequence ID" value="MFC3702219.1"/>
    <property type="molecule type" value="Genomic_DNA"/>
</dbReference>
<feature type="domain" description="Methyl-accepting transducer" evidence="6">
    <location>
        <begin position="402"/>
        <end position="638"/>
    </location>
</feature>
<dbReference type="Proteomes" id="UP001595710">
    <property type="component" value="Unassembled WGS sequence"/>
</dbReference>
<organism evidence="8 9">
    <name type="scientific">Reinekea marina</name>
    <dbReference type="NCBI Taxonomy" id="1310421"/>
    <lineage>
        <taxon>Bacteria</taxon>
        <taxon>Pseudomonadati</taxon>
        <taxon>Pseudomonadota</taxon>
        <taxon>Gammaproteobacteria</taxon>
        <taxon>Oceanospirillales</taxon>
        <taxon>Saccharospirillaceae</taxon>
        <taxon>Reinekea</taxon>
    </lineage>
</organism>
<dbReference type="PANTHER" id="PTHR32089:SF70">
    <property type="entry name" value="ENERGY TAXIS MODULATING METHYL ACCEPTING SENSORY TRANSDUCER"/>
    <property type="match status" value="1"/>
</dbReference>
<comment type="subcellular location">
    <subcellularLocation>
        <location evidence="1">Membrane</location>
    </subcellularLocation>
</comment>
<dbReference type="SMART" id="SM00304">
    <property type="entry name" value="HAMP"/>
    <property type="match status" value="1"/>
</dbReference>
<keyword evidence="5" id="KW-1133">Transmembrane helix</keyword>
<proteinExistence type="inferred from homology"/>
<dbReference type="Gene3D" id="1.10.287.950">
    <property type="entry name" value="Methyl-accepting chemotaxis protein"/>
    <property type="match status" value="1"/>
</dbReference>
<dbReference type="PROSITE" id="PS50111">
    <property type="entry name" value="CHEMOTAXIS_TRANSDUC_2"/>
    <property type="match status" value="1"/>
</dbReference>
<evidence type="ECO:0000256" key="2">
    <source>
        <dbReference type="ARBA" id="ARBA00023224"/>
    </source>
</evidence>
<dbReference type="RefSeq" id="WP_290281464.1">
    <property type="nucleotide sequence ID" value="NZ_JAUFQI010000001.1"/>
</dbReference>
<reference evidence="9" key="1">
    <citation type="journal article" date="2019" name="Int. J. Syst. Evol. Microbiol.">
        <title>The Global Catalogue of Microorganisms (GCM) 10K type strain sequencing project: providing services to taxonomists for standard genome sequencing and annotation.</title>
        <authorList>
            <consortium name="The Broad Institute Genomics Platform"/>
            <consortium name="The Broad Institute Genome Sequencing Center for Infectious Disease"/>
            <person name="Wu L."/>
            <person name="Ma J."/>
        </authorList>
    </citation>
    <scope>NUCLEOTIDE SEQUENCE [LARGE SCALE GENOMIC DNA]</scope>
    <source>
        <strain evidence="9">CECT 8288</strain>
    </source>
</reference>
<keyword evidence="9" id="KW-1185">Reference proteome</keyword>
<evidence type="ECO:0000259" key="7">
    <source>
        <dbReference type="PROSITE" id="PS50885"/>
    </source>
</evidence>
<feature type="transmembrane region" description="Helical" evidence="5">
    <location>
        <begin position="322"/>
        <end position="347"/>
    </location>
</feature>
<dbReference type="Pfam" id="PF00015">
    <property type="entry name" value="MCPsignal"/>
    <property type="match status" value="1"/>
</dbReference>
<feature type="domain" description="HAMP" evidence="7">
    <location>
        <begin position="345"/>
        <end position="397"/>
    </location>
</feature>
<gene>
    <name evidence="8" type="ORF">ACFOND_11245</name>
</gene>
<evidence type="ECO:0000256" key="5">
    <source>
        <dbReference type="SAM" id="Phobius"/>
    </source>
</evidence>
<dbReference type="PANTHER" id="PTHR32089">
    <property type="entry name" value="METHYL-ACCEPTING CHEMOTAXIS PROTEIN MCPB"/>
    <property type="match status" value="1"/>
</dbReference>
<comment type="caution">
    <text evidence="8">The sequence shown here is derived from an EMBL/GenBank/DDBJ whole genome shotgun (WGS) entry which is preliminary data.</text>
</comment>
<sequence length="675" mass="72646">MINNLTVVGRLITGFAVLAGGILLSTLMSVSGLTNIKSNLDVIVNSANPAERAASQLQQAALNLTLHLSEGFNAKSLAELNFASQSIQADIKLFDEQSQVLTQALRSMPLQEKNLKQVDSLSGRISALSERANGDIGDYRLSLKSLDDIVNKRAALADVREELEISLPMLIEETFDPSAQKLVYEAKGIIDRGTSLALQISYANNLEDFSQSQRQFSQFADDYGRLAMRLLGFARSDKFFADNLKVVTTSVQKVIGLVQETGGIAPTLNSYLQLKSTLNRNVDEVASELKEVVAELSVISSKITTEANKVAAKSAAKVSETYIRLVLVGVLALFLSVIIAALVVFSIRKPIKALNRYISEVSEGNLTASLTLKNNDEFSAIARRINRLVVALRSMVLDIEAESLKVNEIVSQTRDVSEKTQVKIENQRLEIEQAAVAISEMSLSIGEVASIAEQTSQNMQEGEKEASSIEQMINTTVASVEKLDIQMQEAVEVISSLDVGVSSIEGILETIQSIAEQTNLLALNAAIEAARAGEQGRGFAVVADEVRTLAGNSAKSTEEIRSKIDQMTKQSRAAVQVIEQSRAASESVSKTSLETGAKFTHFVKSISDLSAANVSIAAAAEEQNATTDQIALLMQSVGSNAQETADQAKQVASSIAGLSLVANELDESVHQFKTS</sequence>
<dbReference type="CDD" id="cd11386">
    <property type="entry name" value="MCP_signal"/>
    <property type="match status" value="1"/>
</dbReference>
<feature type="transmembrane region" description="Helical" evidence="5">
    <location>
        <begin position="7"/>
        <end position="30"/>
    </location>
</feature>
<dbReference type="Pfam" id="PF00672">
    <property type="entry name" value="HAMP"/>
    <property type="match status" value="1"/>
</dbReference>
<keyword evidence="5" id="KW-0472">Membrane</keyword>